<dbReference type="InterPro" id="IPR005110">
    <property type="entry name" value="MoeA_linker/N"/>
</dbReference>
<proteinExistence type="inferred from homology"/>
<evidence type="ECO:0000313" key="5">
    <source>
        <dbReference type="EMBL" id="KAK4099161.1"/>
    </source>
</evidence>
<organism evidence="5 6">
    <name type="scientific">Parathielavia hyrcaniae</name>
    <dbReference type="NCBI Taxonomy" id="113614"/>
    <lineage>
        <taxon>Eukaryota</taxon>
        <taxon>Fungi</taxon>
        <taxon>Dikarya</taxon>
        <taxon>Ascomycota</taxon>
        <taxon>Pezizomycotina</taxon>
        <taxon>Sordariomycetes</taxon>
        <taxon>Sordariomycetidae</taxon>
        <taxon>Sordariales</taxon>
        <taxon>Chaetomiaceae</taxon>
        <taxon>Parathielavia</taxon>
    </lineage>
</organism>
<reference evidence="5" key="2">
    <citation type="submission" date="2023-05" db="EMBL/GenBank/DDBJ databases">
        <authorList>
            <consortium name="Lawrence Berkeley National Laboratory"/>
            <person name="Steindorff A."/>
            <person name="Hensen N."/>
            <person name="Bonometti L."/>
            <person name="Westerberg I."/>
            <person name="Brannstrom I.O."/>
            <person name="Guillou S."/>
            <person name="Cros-Aarteil S."/>
            <person name="Calhoun S."/>
            <person name="Haridas S."/>
            <person name="Kuo A."/>
            <person name="Mondo S."/>
            <person name="Pangilinan J."/>
            <person name="Riley R."/>
            <person name="Labutti K."/>
            <person name="Andreopoulos B."/>
            <person name="Lipzen A."/>
            <person name="Chen C."/>
            <person name="Yanf M."/>
            <person name="Daum C."/>
            <person name="Ng V."/>
            <person name="Clum A."/>
            <person name="Ohm R."/>
            <person name="Martin F."/>
            <person name="Silar P."/>
            <person name="Natvig D."/>
            <person name="Lalanne C."/>
            <person name="Gautier V."/>
            <person name="Ament-Velasquez S.L."/>
            <person name="Kruys A."/>
            <person name="Hutchinson M.I."/>
            <person name="Powell A.J."/>
            <person name="Barry K."/>
            <person name="Miller A.N."/>
            <person name="Grigoriev I.V."/>
            <person name="Debuchy R."/>
            <person name="Gladieux P."/>
            <person name="Thoren M.H."/>
            <person name="Johannesson H."/>
        </authorList>
    </citation>
    <scope>NUCLEOTIDE SEQUENCE</scope>
    <source>
        <strain evidence="5">CBS 757.83</strain>
    </source>
</reference>
<evidence type="ECO:0000256" key="1">
    <source>
        <dbReference type="ARBA" id="ARBA00008339"/>
    </source>
</evidence>
<dbReference type="Gene3D" id="3.90.105.10">
    <property type="entry name" value="Molybdopterin biosynthesis moea protein, domain 2"/>
    <property type="match status" value="1"/>
</dbReference>
<dbReference type="EMBL" id="MU863652">
    <property type="protein sequence ID" value="KAK4099161.1"/>
    <property type="molecule type" value="Genomic_DNA"/>
</dbReference>
<evidence type="ECO:0000313" key="6">
    <source>
        <dbReference type="Proteomes" id="UP001305647"/>
    </source>
</evidence>
<dbReference type="Proteomes" id="UP001305647">
    <property type="component" value="Unassembled WGS sequence"/>
</dbReference>
<protein>
    <recommendedName>
        <fullName evidence="2">molybdopterin adenylyltransferase</fullName>
        <ecNumber evidence="2">2.7.7.75</ecNumber>
    </recommendedName>
</protein>
<dbReference type="Pfam" id="PF00994">
    <property type="entry name" value="MoCF_biosynth"/>
    <property type="match status" value="1"/>
</dbReference>
<comment type="function">
    <text evidence="3">Catalyzes two steps in the biosynthesis of the molybdenum cofactor. In the first step, molybdopterin is adenylated. Subsequently, molybdate is inserted into adenylated molybdopterin and AMP is released.</text>
</comment>
<dbReference type="Gene3D" id="2.40.340.10">
    <property type="entry name" value="MoeA, C-terminal, domain IV"/>
    <property type="match status" value="1"/>
</dbReference>
<dbReference type="AlphaFoldDB" id="A0AAN6SZX0"/>
<dbReference type="SMART" id="SM00852">
    <property type="entry name" value="MoCF_biosynth"/>
    <property type="match status" value="1"/>
</dbReference>
<dbReference type="PANTHER" id="PTHR10192">
    <property type="entry name" value="MOLYBDOPTERIN BIOSYNTHESIS PROTEIN"/>
    <property type="match status" value="1"/>
</dbReference>
<dbReference type="SUPFAM" id="SSF53218">
    <property type="entry name" value="Molybdenum cofactor biosynthesis proteins"/>
    <property type="match status" value="1"/>
</dbReference>
<reference evidence="5" key="1">
    <citation type="journal article" date="2023" name="Mol. Phylogenet. Evol.">
        <title>Genome-scale phylogeny and comparative genomics of the fungal order Sordariales.</title>
        <authorList>
            <person name="Hensen N."/>
            <person name="Bonometti L."/>
            <person name="Westerberg I."/>
            <person name="Brannstrom I.O."/>
            <person name="Guillou S."/>
            <person name="Cros-Aarteil S."/>
            <person name="Calhoun S."/>
            <person name="Haridas S."/>
            <person name="Kuo A."/>
            <person name="Mondo S."/>
            <person name="Pangilinan J."/>
            <person name="Riley R."/>
            <person name="LaButti K."/>
            <person name="Andreopoulos B."/>
            <person name="Lipzen A."/>
            <person name="Chen C."/>
            <person name="Yan M."/>
            <person name="Daum C."/>
            <person name="Ng V."/>
            <person name="Clum A."/>
            <person name="Steindorff A."/>
            <person name="Ohm R.A."/>
            <person name="Martin F."/>
            <person name="Silar P."/>
            <person name="Natvig D.O."/>
            <person name="Lalanne C."/>
            <person name="Gautier V."/>
            <person name="Ament-Velasquez S.L."/>
            <person name="Kruys A."/>
            <person name="Hutchinson M.I."/>
            <person name="Powell A.J."/>
            <person name="Barry K."/>
            <person name="Miller A.N."/>
            <person name="Grigoriev I.V."/>
            <person name="Debuchy R."/>
            <person name="Gladieux P."/>
            <person name="Hiltunen Thoren M."/>
            <person name="Johannesson H."/>
        </authorList>
    </citation>
    <scope>NUCLEOTIDE SEQUENCE</scope>
    <source>
        <strain evidence="5">CBS 757.83</strain>
    </source>
</reference>
<dbReference type="InterPro" id="IPR036135">
    <property type="entry name" value="MoeA_linker/N_sf"/>
</dbReference>
<dbReference type="GO" id="GO:0061599">
    <property type="term" value="F:molybdopterin molybdotransferase activity"/>
    <property type="evidence" value="ECO:0007669"/>
    <property type="project" value="UniProtKB-UniRule"/>
</dbReference>
<comment type="cofactor">
    <cofactor evidence="3">
        <name>Mg(2+)</name>
        <dbReference type="ChEBI" id="CHEBI:18420"/>
    </cofactor>
</comment>
<dbReference type="GO" id="GO:0046872">
    <property type="term" value="F:metal ion binding"/>
    <property type="evidence" value="ECO:0007669"/>
    <property type="project" value="UniProtKB-UniRule"/>
</dbReference>
<dbReference type="GO" id="GO:0005524">
    <property type="term" value="F:ATP binding"/>
    <property type="evidence" value="ECO:0007669"/>
    <property type="project" value="UniProtKB-UniRule"/>
</dbReference>
<dbReference type="EC" id="2.7.7.75" evidence="2"/>
<keyword evidence="3" id="KW-0808">Transferase</keyword>
<evidence type="ECO:0000259" key="4">
    <source>
        <dbReference type="SMART" id="SM00852"/>
    </source>
</evidence>
<dbReference type="SUPFAM" id="SSF63867">
    <property type="entry name" value="MoeA C-terminal domain-like"/>
    <property type="match status" value="1"/>
</dbReference>
<gene>
    <name evidence="5" type="ORF">N658DRAFT_525781</name>
</gene>
<comment type="caution">
    <text evidence="5">The sequence shown here is derived from an EMBL/GenBank/DDBJ whole genome shotgun (WGS) entry which is preliminary data.</text>
</comment>
<sequence length="446" mass="46967">MAISYSAGLAKVLDAAQQQRSSRQDWKSRVRLQDAIGGTAAQDVLSPKSLPEHDTSAMDGYAVRSQATATASPNTPVMFMVTGTIAAGDDPGETRSAGAVTEQDSTSGLHTCVEIMTGARFPNGYDACVKVEDTMPVDGQTGILITKPVPPNANRRVAGSDILRGNVVMRQGDTIQPSHLLPLASLGMDAIPLRQRPCVGIWSTGKEIVKGNGSTRDANGPYLTAAVRDMGLQADFLGVLDDEPASLHAHVEAAAASGQFDVLLTTGGVSRGRFDHVLAVVDEMGAETIFHGLSIRPGHPVLFAMLPGEGAKTALFGLPGNPGAAAACFRFLTVPYLKELQGQARELPVAAKLRRQPGTPGEKRTCSVKPDRDCFQHGILSVSAAGQLMVEASAEQSPFKLSPFKTANCWIHFQPESPESGPGPGLVECYPISPTGAVLLSPRLQN</sequence>
<dbReference type="PANTHER" id="PTHR10192:SF30">
    <property type="entry name" value="MOLYBDOPTERIN ADENYLYLTRANSFERASE"/>
    <property type="match status" value="1"/>
</dbReference>
<name>A0AAN6SZX0_9PEZI</name>
<keyword evidence="6" id="KW-1185">Reference proteome</keyword>
<evidence type="ECO:0000256" key="3">
    <source>
        <dbReference type="RuleBase" id="RU365090"/>
    </source>
</evidence>
<comment type="catalytic activity">
    <reaction evidence="3">
        <text>molybdopterin + ATP + H(+) = adenylyl-molybdopterin + diphosphate</text>
        <dbReference type="Rhea" id="RHEA:31331"/>
        <dbReference type="ChEBI" id="CHEBI:15378"/>
        <dbReference type="ChEBI" id="CHEBI:30616"/>
        <dbReference type="ChEBI" id="CHEBI:33019"/>
        <dbReference type="ChEBI" id="CHEBI:58698"/>
        <dbReference type="ChEBI" id="CHEBI:62727"/>
    </reaction>
</comment>
<dbReference type="InterPro" id="IPR038987">
    <property type="entry name" value="MoeA-like"/>
</dbReference>
<dbReference type="Pfam" id="PF03453">
    <property type="entry name" value="MoeA_N"/>
    <property type="match status" value="1"/>
</dbReference>
<dbReference type="Gene3D" id="3.40.980.10">
    <property type="entry name" value="MoaB/Mog-like domain"/>
    <property type="match status" value="1"/>
</dbReference>
<comment type="similarity">
    <text evidence="3">Belongs to the MoeA family.</text>
</comment>
<comment type="catalytic activity">
    <reaction evidence="3">
        <text>adenylyl-molybdopterin + molybdate = Mo-molybdopterin + AMP + H(+)</text>
        <dbReference type="Rhea" id="RHEA:35047"/>
        <dbReference type="ChEBI" id="CHEBI:15378"/>
        <dbReference type="ChEBI" id="CHEBI:36264"/>
        <dbReference type="ChEBI" id="CHEBI:62727"/>
        <dbReference type="ChEBI" id="CHEBI:71302"/>
        <dbReference type="ChEBI" id="CHEBI:456215"/>
    </reaction>
</comment>
<feature type="domain" description="MoaB/Mog" evidence="4">
    <location>
        <begin position="200"/>
        <end position="340"/>
    </location>
</feature>
<dbReference type="GO" id="GO:0006777">
    <property type="term" value="P:Mo-molybdopterin cofactor biosynthetic process"/>
    <property type="evidence" value="ECO:0007669"/>
    <property type="project" value="UniProtKB-UniRule"/>
</dbReference>
<keyword evidence="3" id="KW-0500">Molybdenum</keyword>
<comment type="similarity">
    <text evidence="1">In the C-terminal section; belongs to the MoeA family.</text>
</comment>
<comment type="pathway">
    <text evidence="3">Cofactor biosynthesis; molybdopterin biosynthesis.</text>
</comment>
<dbReference type="CDD" id="cd00887">
    <property type="entry name" value="MoeA"/>
    <property type="match status" value="1"/>
</dbReference>
<dbReference type="Gene3D" id="2.170.190.11">
    <property type="entry name" value="Molybdopterin biosynthesis moea protein, domain 3"/>
    <property type="match status" value="1"/>
</dbReference>
<dbReference type="GO" id="GO:0061598">
    <property type="term" value="F:molybdopterin adenylyltransferase activity"/>
    <property type="evidence" value="ECO:0007669"/>
    <property type="project" value="UniProtKB-UniRule"/>
</dbReference>
<keyword evidence="3" id="KW-0460">Magnesium</keyword>
<dbReference type="SUPFAM" id="SSF63882">
    <property type="entry name" value="MoeA N-terminal region -like"/>
    <property type="match status" value="1"/>
</dbReference>
<accession>A0AAN6SZX0</accession>
<keyword evidence="3" id="KW-0479">Metal-binding</keyword>
<dbReference type="InterPro" id="IPR036425">
    <property type="entry name" value="MoaB/Mog-like_dom_sf"/>
</dbReference>
<keyword evidence="3" id="KW-0501">Molybdenum cofactor biosynthesis</keyword>
<dbReference type="InterPro" id="IPR036688">
    <property type="entry name" value="MoeA_C_domain_IV_sf"/>
</dbReference>
<dbReference type="GO" id="GO:0005829">
    <property type="term" value="C:cytosol"/>
    <property type="evidence" value="ECO:0007669"/>
    <property type="project" value="TreeGrafter"/>
</dbReference>
<evidence type="ECO:0000256" key="2">
    <source>
        <dbReference type="ARBA" id="ARBA00012509"/>
    </source>
</evidence>
<dbReference type="InterPro" id="IPR001453">
    <property type="entry name" value="MoaB/Mog_dom"/>
</dbReference>